<dbReference type="AlphaFoldDB" id="A0A9N9VJA1"/>
<keyword evidence="2" id="KW-1185">Reference proteome</keyword>
<dbReference type="OrthoDB" id="10367602at2759"/>
<gene>
    <name evidence="1" type="ORF">CRHIZ90672A_00015145</name>
</gene>
<proteinExistence type="predicted"/>
<comment type="caution">
    <text evidence="1">The sequence shown here is derived from an EMBL/GenBank/DDBJ whole genome shotgun (WGS) entry which is preliminary data.</text>
</comment>
<protein>
    <submittedName>
        <fullName evidence="1">Uncharacterized protein</fullName>
    </submittedName>
</protein>
<organism evidence="1 2">
    <name type="scientific">Clonostachys rhizophaga</name>
    <dbReference type="NCBI Taxonomy" id="160324"/>
    <lineage>
        <taxon>Eukaryota</taxon>
        <taxon>Fungi</taxon>
        <taxon>Dikarya</taxon>
        <taxon>Ascomycota</taxon>
        <taxon>Pezizomycotina</taxon>
        <taxon>Sordariomycetes</taxon>
        <taxon>Hypocreomycetidae</taxon>
        <taxon>Hypocreales</taxon>
        <taxon>Bionectriaceae</taxon>
        <taxon>Clonostachys</taxon>
    </lineage>
</organism>
<reference evidence="1" key="1">
    <citation type="submission" date="2021-10" db="EMBL/GenBank/DDBJ databases">
        <authorList>
            <person name="Piombo E."/>
        </authorList>
    </citation>
    <scope>NUCLEOTIDE SEQUENCE</scope>
</reference>
<evidence type="ECO:0000313" key="1">
    <source>
        <dbReference type="EMBL" id="CAH0022798.1"/>
    </source>
</evidence>
<sequence length="78" mass="8742">MANTEKDEEALCKVARRLRYCIHEKLADDEQGDCPTAIQLDYFKQALNQEGMSEAGLALYNDEEPSHYVICAVDEGSS</sequence>
<dbReference type="Proteomes" id="UP000696573">
    <property type="component" value="Unassembled WGS sequence"/>
</dbReference>
<evidence type="ECO:0000313" key="2">
    <source>
        <dbReference type="Proteomes" id="UP000696573"/>
    </source>
</evidence>
<name>A0A9N9VJA1_9HYPO</name>
<accession>A0A9N9VJA1</accession>
<dbReference type="EMBL" id="CABFNQ020000687">
    <property type="protein sequence ID" value="CAH0022798.1"/>
    <property type="molecule type" value="Genomic_DNA"/>
</dbReference>